<reference evidence="1" key="2">
    <citation type="submission" date="2019-01" db="EMBL/GenBank/DDBJ databases">
        <authorList>
            <consortium name="NCBI Pathogen Detection Project"/>
        </authorList>
    </citation>
    <scope>NUCLEOTIDE SEQUENCE</scope>
    <source>
        <strain evidence="1">CT18</strain>
    </source>
</reference>
<gene>
    <name evidence="1" type="ORF">G1S13_23900</name>
</gene>
<organism evidence="1">
    <name type="scientific">Salmonella enterica subsp. enterica serovar Typhi str. CT18</name>
    <dbReference type="NCBI Taxonomy" id="220341"/>
    <lineage>
        <taxon>Bacteria</taxon>
        <taxon>Pseudomonadati</taxon>
        <taxon>Pseudomonadota</taxon>
        <taxon>Gammaproteobacteria</taxon>
        <taxon>Enterobacterales</taxon>
        <taxon>Enterobacteriaceae</taxon>
        <taxon>Salmonella</taxon>
    </lineage>
</organism>
<reference evidence="1" key="1">
    <citation type="journal article" date="2018" name="Genome Biol.">
        <title>SKESA: strategic k-mer extension for scrupulous assemblies.</title>
        <authorList>
            <person name="Souvorov A."/>
            <person name="Agarwala R."/>
            <person name="Lipman D.J."/>
        </authorList>
    </citation>
    <scope>NUCLEOTIDE SEQUENCE</scope>
    <source>
        <strain evidence="1">CT18</strain>
    </source>
</reference>
<sequence>SFRNIDFNRIMSVLHNLGYFVCAPEVNKIIEILTSMKEIEELETCAKCKRPYIVPYTNDTHCPRCRLSSTSSAIARYSQEELD</sequence>
<comment type="caution">
    <text evidence="1">The sequence shown here is derived from an EMBL/GenBank/DDBJ whole genome shotgun (WGS) entry which is preliminary data.</text>
</comment>
<name>A0A716PBV1_SALTI</name>
<dbReference type="AlphaFoldDB" id="A0A716PBV1"/>
<evidence type="ECO:0000313" key="1">
    <source>
        <dbReference type="EMBL" id="HAD5384060.1"/>
    </source>
</evidence>
<accession>A0A716PBV1</accession>
<dbReference type="EMBL" id="DAAOVD010000051">
    <property type="protein sequence ID" value="HAD5384060.1"/>
    <property type="molecule type" value="Genomic_DNA"/>
</dbReference>
<protein>
    <submittedName>
        <fullName evidence="1">Uncharacterized protein</fullName>
    </submittedName>
</protein>
<feature type="non-terminal residue" evidence="1">
    <location>
        <position position="1"/>
    </location>
</feature>
<proteinExistence type="predicted"/>